<feature type="region of interest" description="Disordered" evidence="1">
    <location>
        <begin position="612"/>
        <end position="659"/>
    </location>
</feature>
<reference evidence="2" key="1">
    <citation type="submission" date="2022-07" db="EMBL/GenBank/DDBJ databases">
        <title>Fungi with potential for degradation of polypropylene.</title>
        <authorList>
            <person name="Gostincar C."/>
        </authorList>
    </citation>
    <scope>NUCLEOTIDE SEQUENCE</scope>
    <source>
        <strain evidence="2">EXF-13308</strain>
    </source>
</reference>
<feature type="compositionally biased region" description="Low complexity" evidence="1">
    <location>
        <begin position="38"/>
        <end position="50"/>
    </location>
</feature>
<keyword evidence="2" id="KW-0418">Kinase</keyword>
<accession>A0AA38VRU5</accession>
<feature type="compositionally biased region" description="Low complexity" evidence="1">
    <location>
        <begin position="642"/>
        <end position="659"/>
    </location>
</feature>
<feature type="compositionally biased region" description="Polar residues" evidence="1">
    <location>
        <begin position="293"/>
        <end position="307"/>
    </location>
</feature>
<feature type="compositionally biased region" description="Low complexity" evidence="1">
    <location>
        <begin position="724"/>
        <end position="738"/>
    </location>
</feature>
<dbReference type="GO" id="GO:0016301">
    <property type="term" value="F:kinase activity"/>
    <property type="evidence" value="ECO:0007669"/>
    <property type="project" value="UniProtKB-KW"/>
</dbReference>
<evidence type="ECO:0000313" key="2">
    <source>
        <dbReference type="EMBL" id="KAJ9143009.1"/>
    </source>
</evidence>
<feature type="region of interest" description="Disordered" evidence="1">
    <location>
        <begin position="365"/>
        <end position="396"/>
    </location>
</feature>
<evidence type="ECO:0000313" key="3">
    <source>
        <dbReference type="Proteomes" id="UP001174694"/>
    </source>
</evidence>
<organism evidence="2 3">
    <name type="scientific">Pleurostoma richardsiae</name>
    <dbReference type="NCBI Taxonomy" id="41990"/>
    <lineage>
        <taxon>Eukaryota</taxon>
        <taxon>Fungi</taxon>
        <taxon>Dikarya</taxon>
        <taxon>Ascomycota</taxon>
        <taxon>Pezizomycotina</taxon>
        <taxon>Sordariomycetes</taxon>
        <taxon>Sordariomycetidae</taxon>
        <taxon>Calosphaeriales</taxon>
        <taxon>Pleurostomataceae</taxon>
        <taxon>Pleurostoma</taxon>
    </lineage>
</organism>
<feature type="region of interest" description="Disordered" evidence="1">
    <location>
        <begin position="487"/>
        <end position="513"/>
    </location>
</feature>
<feature type="non-terminal residue" evidence="2">
    <location>
        <position position="1"/>
    </location>
</feature>
<feature type="compositionally biased region" description="Low complexity" evidence="1">
    <location>
        <begin position="780"/>
        <end position="790"/>
    </location>
</feature>
<proteinExistence type="predicted"/>
<dbReference type="Proteomes" id="UP001174694">
    <property type="component" value="Unassembled WGS sequence"/>
</dbReference>
<feature type="region of interest" description="Disordered" evidence="1">
    <location>
        <begin position="451"/>
        <end position="470"/>
    </location>
</feature>
<dbReference type="EMBL" id="JANBVO010000020">
    <property type="protein sequence ID" value="KAJ9143009.1"/>
    <property type="molecule type" value="Genomic_DNA"/>
</dbReference>
<evidence type="ECO:0000256" key="1">
    <source>
        <dbReference type="SAM" id="MobiDB-lite"/>
    </source>
</evidence>
<feature type="compositionally biased region" description="Low complexity" evidence="1">
    <location>
        <begin position="757"/>
        <end position="769"/>
    </location>
</feature>
<feature type="region of interest" description="Disordered" evidence="1">
    <location>
        <begin position="722"/>
        <end position="790"/>
    </location>
</feature>
<feature type="compositionally biased region" description="Acidic residues" evidence="1">
    <location>
        <begin position="374"/>
        <end position="384"/>
    </location>
</feature>
<dbReference type="AlphaFoldDB" id="A0AA38VRU5"/>
<comment type="caution">
    <text evidence="2">The sequence shown here is derived from an EMBL/GenBank/DDBJ whole genome shotgun (WGS) entry which is preliminary data.</text>
</comment>
<protein>
    <submittedName>
        <fullName evidence="2">Histidine kinase group protein</fullName>
    </submittedName>
</protein>
<feature type="region of interest" description="Disordered" evidence="1">
    <location>
        <begin position="1"/>
        <end position="58"/>
    </location>
</feature>
<name>A0AA38VRU5_9PEZI</name>
<keyword evidence="3" id="KW-1185">Reference proteome</keyword>
<keyword evidence="2" id="KW-0808">Transferase</keyword>
<feature type="compositionally biased region" description="Low complexity" evidence="1">
    <location>
        <begin position="612"/>
        <end position="624"/>
    </location>
</feature>
<sequence length="790" mass="85510">MAKKKNRQQLASQDDGDPNDSSVSLTSFPKPPSVALEKTSSTSTSKTKPASQPPPSSPALIICRNKHWRYISSFHGPWLQLPPDILETLANINYNSPRPRPVDPSVFFDLVKIRRNVDEATNLSVRAASGVASPVLSNSFGGGGPLGHAAALGLGFGGGGGHMKLSKERRHRMREQATQKLSRAYRLDEIACSVATMQSASSLEEVASLVLQRNPADSDAKYVHFFHEKIPSRQLAESTSLDPLSEIIAARPTDGEPLRTRATVRVFKADFEGAAADLTSALQVMRLYRPHTNKAQGTSQEPQQQLQHYEKRSRRQEVVLDEEQQPTGLEIQLLFQRAGVYLTIACKHVSDALFDVGSLNGGADEHATGGDASTADDDATEDTTEATTPPGPTAAEKETLSYALEARKIVKTNAKKALRDYMAYISHFDYSPDLPVDIPEDFTRRVSAVANHTRGSHRGQHHGRSDSPASDVSYRVYSLSELFSATPPPGLPPYPSTELAAPKSSRAPGTAAGEADAPATTEMVTYHPLLTDALHALLLCHALVQTSAKELLRHAYMVARLARLTDGYPVFQSSRSPARADWIEIIRRCDNWIQLVGSWESLCAPAPLPLLGQQQQQQQQQPPAHNSNARQPPTPKSSNLPAITASDAADASSAPQDGAAINSTTTLATRPKPAAAAASDAELSAALRNRVILEALEDERVHDEASLRASILARQRRAEEDLRLQQQQQQQQQQQEAAPDNNDNSTSLAVAAEKSDSSTPTTSSPAVAPADKEQERKQTPAAAAAPRRWA</sequence>
<gene>
    <name evidence="2" type="ORF">NKR23_g6705</name>
</gene>
<feature type="compositionally biased region" description="Polar residues" evidence="1">
    <location>
        <begin position="625"/>
        <end position="641"/>
    </location>
</feature>
<feature type="region of interest" description="Disordered" evidence="1">
    <location>
        <begin position="292"/>
        <end position="321"/>
    </location>
</feature>